<dbReference type="AlphaFoldDB" id="U6MGZ3"/>
<gene>
    <name evidence="7" type="ORF">EMWEY_00036180</name>
</gene>
<dbReference type="OrthoDB" id="410307at2759"/>
<feature type="compositionally biased region" description="Low complexity" evidence="5">
    <location>
        <begin position="82"/>
        <end position="95"/>
    </location>
</feature>
<dbReference type="RefSeq" id="XP_013337565.1">
    <property type="nucleotide sequence ID" value="XM_013482111.1"/>
</dbReference>
<dbReference type="PROSITE" id="PS50103">
    <property type="entry name" value="ZF_C3H1"/>
    <property type="match status" value="1"/>
</dbReference>
<name>U6MGZ3_EIMMA</name>
<feature type="region of interest" description="Disordered" evidence="5">
    <location>
        <begin position="208"/>
        <end position="250"/>
    </location>
</feature>
<dbReference type="SMART" id="SM00356">
    <property type="entry name" value="ZnF_C3H1"/>
    <property type="match status" value="1"/>
</dbReference>
<sequence>MSERDRARRILPASVASQVTLEGPERVEVCLLFRDGICTMGDSCMFAHSPLLLPLPAAAAATAAAAAAAAAPGGVAAPLLGGQQRQEDQQMQQQHQHQRLRQQRQRRQERLHYWQRWHEPLRELAEREDFFESFDTLDTPRSFYNPEWPAVSYAAHPAAPGGASAQEFGDSRGHVLLPRYAAQMQSSFEEDVPHNPRAVSLLRAEAALRSTQAAPEASRHPGEPQTPQRPQPAPQPSSRGARQPRYRGSPLFDDEFLLGSLLCAAARDRVPRLSPR</sequence>
<reference evidence="7" key="1">
    <citation type="submission" date="2013-10" db="EMBL/GenBank/DDBJ databases">
        <title>Genomic analysis of the causative agents of coccidiosis in chickens.</title>
        <authorList>
            <person name="Reid A.J."/>
            <person name="Blake D."/>
            <person name="Billington K."/>
            <person name="Browne H."/>
            <person name="Dunn M."/>
            <person name="Hung S."/>
            <person name="Kawahara F."/>
            <person name="Miranda-Saavedra D."/>
            <person name="Mourier T."/>
            <person name="Nagra H."/>
            <person name="Otto T.D."/>
            <person name="Rawlings N."/>
            <person name="Sanchez A."/>
            <person name="Sanders M."/>
            <person name="Subramaniam C."/>
            <person name="Tay Y."/>
            <person name="Dear P."/>
            <person name="Doerig C."/>
            <person name="Gruber A."/>
            <person name="Parkinson J."/>
            <person name="Shirley M."/>
            <person name="Wan K.L."/>
            <person name="Berriman M."/>
            <person name="Tomley F."/>
            <person name="Pain A."/>
        </authorList>
    </citation>
    <scope>NUCLEOTIDE SEQUENCE [LARGE SCALE GENOMIC DNA]</scope>
    <source>
        <strain evidence="7">Weybridge</strain>
    </source>
</reference>
<keyword evidence="3 4" id="KW-0862">Zinc</keyword>
<organism evidence="7 8">
    <name type="scientific">Eimeria maxima</name>
    <name type="common">Coccidian parasite</name>
    <dbReference type="NCBI Taxonomy" id="5804"/>
    <lineage>
        <taxon>Eukaryota</taxon>
        <taxon>Sar</taxon>
        <taxon>Alveolata</taxon>
        <taxon>Apicomplexa</taxon>
        <taxon>Conoidasida</taxon>
        <taxon>Coccidia</taxon>
        <taxon>Eucoccidiorida</taxon>
        <taxon>Eimeriorina</taxon>
        <taxon>Eimeriidae</taxon>
        <taxon>Eimeria</taxon>
    </lineage>
</organism>
<proteinExistence type="predicted"/>
<evidence type="ECO:0000313" key="7">
    <source>
        <dbReference type="EMBL" id="CDJ60915.1"/>
    </source>
</evidence>
<evidence type="ECO:0000256" key="5">
    <source>
        <dbReference type="SAM" id="MobiDB-lite"/>
    </source>
</evidence>
<dbReference type="Proteomes" id="UP000030763">
    <property type="component" value="Unassembled WGS sequence"/>
</dbReference>
<dbReference type="EMBL" id="HG721956">
    <property type="protein sequence ID" value="CDJ60915.1"/>
    <property type="molecule type" value="Genomic_DNA"/>
</dbReference>
<accession>U6MGZ3</accession>
<evidence type="ECO:0000256" key="1">
    <source>
        <dbReference type="ARBA" id="ARBA00022723"/>
    </source>
</evidence>
<keyword evidence="1 4" id="KW-0479">Metal-binding</keyword>
<protein>
    <recommendedName>
        <fullName evidence="6">C3H1-type domain-containing protein</fullName>
    </recommendedName>
</protein>
<feature type="region of interest" description="Disordered" evidence="5">
    <location>
        <begin position="82"/>
        <end position="104"/>
    </location>
</feature>
<dbReference type="InterPro" id="IPR036855">
    <property type="entry name" value="Znf_CCCH_sf"/>
</dbReference>
<evidence type="ECO:0000256" key="3">
    <source>
        <dbReference type="ARBA" id="ARBA00022833"/>
    </source>
</evidence>
<dbReference type="GeneID" id="25337604"/>
<reference evidence="7" key="2">
    <citation type="submission" date="2013-10" db="EMBL/GenBank/DDBJ databases">
        <authorList>
            <person name="Aslett M."/>
        </authorList>
    </citation>
    <scope>NUCLEOTIDE SEQUENCE [LARGE SCALE GENOMIC DNA]</scope>
    <source>
        <strain evidence="7">Weybridge</strain>
    </source>
</reference>
<evidence type="ECO:0000313" key="8">
    <source>
        <dbReference type="Proteomes" id="UP000030763"/>
    </source>
</evidence>
<evidence type="ECO:0000256" key="4">
    <source>
        <dbReference type="PROSITE-ProRule" id="PRU00723"/>
    </source>
</evidence>
<evidence type="ECO:0000256" key="2">
    <source>
        <dbReference type="ARBA" id="ARBA00022771"/>
    </source>
</evidence>
<evidence type="ECO:0000259" key="6">
    <source>
        <dbReference type="PROSITE" id="PS50103"/>
    </source>
</evidence>
<keyword evidence="8" id="KW-1185">Reference proteome</keyword>
<dbReference type="SUPFAM" id="SSF90229">
    <property type="entry name" value="CCCH zinc finger"/>
    <property type="match status" value="1"/>
</dbReference>
<feature type="zinc finger region" description="C3H1-type" evidence="4">
    <location>
        <begin position="24"/>
        <end position="51"/>
    </location>
</feature>
<dbReference type="GO" id="GO:0008270">
    <property type="term" value="F:zinc ion binding"/>
    <property type="evidence" value="ECO:0007669"/>
    <property type="project" value="UniProtKB-KW"/>
</dbReference>
<keyword evidence="2 4" id="KW-0863">Zinc-finger</keyword>
<feature type="domain" description="C3H1-type" evidence="6">
    <location>
        <begin position="24"/>
        <end position="51"/>
    </location>
</feature>
<dbReference type="VEuPathDB" id="ToxoDB:EMWEY_00036180"/>
<dbReference type="InterPro" id="IPR000571">
    <property type="entry name" value="Znf_CCCH"/>
</dbReference>